<sequence length="66" mass="6714">MTTNDGRNAGGRTPDAESAVSSDRVEVTSSPDVLAGTALEDLGRPVPDLSPAARTEFATVAAQRGT</sequence>
<organism evidence="2 3">
    <name type="scientific">Streptomyces oceani</name>
    <dbReference type="NCBI Taxonomy" id="1075402"/>
    <lineage>
        <taxon>Bacteria</taxon>
        <taxon>Bacillati</taxon>
        <taxon>Actinomycetota</taxon>
        <taxon>Actinomycetes</taxon>
        <taxon>Kitasatosporales</taxon>
        <taxon>Streptomycetaceae</taxon>
        <taxon>Streptomyces</taxon>
    </lineage>
</organism>
<keyword evidence="3" id="KW-1185">Reference proteome</keyword>
<proteinExistence type="predicted"/>
<evidence type="ECO:0000313" key="2">
    <source>
        <dbReference type="EMBL" id="OEU96536.1"/>
    </source>
</evidence>
<accession>A0A1E7JY35</accession>
<evidence type="ECO:0000256" key="1">
    <source>
        <dbReference type="SAM" id="MobiDB-lite"/>
    </source>
</evidence>
<gene>
    <name evidence="2" type="ORF">AN216_19830</name>
</gene>
<feature type="region of interest" description="Disordered" evidence="1">
    <location>
        <begin position="1"/>
        <end position="38"/>
    </location>
</feature>
<dbReference type="Proteomes" id="UP000176101">
    <property type="component" value="Unassembled WGS sequence"/>
</dbReference>
<reference evidence="2 3" key="1">
    <citation type="journal article" date="2016" name="Front. Microbiol.">
        <title>Comparative Genomics Analysis of Streptomyces Species Reveals Their Adaptation to the Marine Environment and Their Diversity at the Genomic Level.</title>
        <authorList>
            <person name="Tian X."/>
            <person name="Zhang Z."/>
            <person name="Yang T."/>
            <person name="Chen M."/>
            <person name="Li J."/>
            <person name="Chen F."/>
            <person name="Yang J."/>
            <person name="Li W."/>
            <person name="Zhang B."/>
            <person name="Zhang Z."/>
            <person name="Wu J."/>
            <person name="Zhang C."/>
            <person name="Long L."/>
            <person name="Xiao J."/>
        </authorList>
    </citation>
    <scope>NUCLEOTIDE SEQUENCE [LARGE SCALE GENOMIC DNA]</scope>
    <source>
        <strain evidence="2 3">SCSIO 02100</strain>
    </source>
</reference>
<comment type="caution">
    <text evidence="2">The sequence shown here is derived from an EMBL/GenBank/DDBJ whole genome shotgun (WGS) entry which is preliminary data.</text>
</comment>
<evidence type="ECO:0008006" key="4">
    <source>
        <dbReference type="Google" id="ProtNLM"/>
    </source>
</evidence>
<protein>
    <recommendedName>
        <fullName evidence="4">FXSXX-COOH protein</fullName>
    </recommendedName>
</protein>
<dbReference type="RefSeq" id="WP_070198033.1">
    <property type="nucleotide sequence ID" value="NZ_LJGU01000137.1"/>
</dbReference>
<dbReference type="AlphaFoldDB" id="A0A1E7JY35"/>
<dbReference type="STRING" id="1075402.AN216_19830"/>
<dbReference type="EMBL" id="LJGU01000137">
    <property type="protein sequence ID" value="OEU96536.1"/>
    <property type="molecule type" value="Genomic_DNA"/>
</dbReference>
<name>A0A1E7JY35_9ACTN</name>
<evidence type="ECO:0000313" key="3">
    <source>
        <dbReference type="Proteomes" id="UP000176101"/>
    </source>
</evidence>